<proteinExistence type="predicted"/>
<keyword evidence="1" id="KW-0812">Transmembrane</keyword>
<evidence type="ECO:0000313" key="2">
    <source>
        <dbReference type="EMBL" id="KAL3116010.1"/>
    </source>
</evidence>
<gene>
    <name evidence="2" type="ORF">niasHT_007310</name>
</gene>
<dbReference type="AlphaFoldDB" id="A0ABD2LLA3"/>
<keyword evidence="3" id="KW-1185">Reference proteome</keyword>
<feature type="transmembrane region" description="Helical" evidence="1">
    <location>
        <begin position="20"/>
        <end position="41"/>
    </location>
</feature>
<keyword evidence="1" id="KW-0472">Membrane</keyword>
<keyword evidence="1" id="KW-1133">Transmembrane helix</keyword>
<protein>
    <submittedName>
        <fullName evidence="2">Uncharacterized protein</fullName>
    </submittedName>
</protein>
<comment type="caution">
    <text evidence="2">The sequence shown here is derived from an EMBL/GenBank/DDBJ whole genome shotgun (WGS) entry which is preliminary data.</text>
</comment>
<name>A0ABD2LLA3_9BILA</name>
<dbReference type="Proteomes" id="UP001620626">
    <property type="component" value="Unassembled WGS sequence"/>
</dbReference>
<accession>A0ABD2LLA3</accession>
<evidence type="ECO:0000256" key="1">
    <source>
        <dbReference type="SAM" id="Phobius"/>
    </source>
</evidence>
<evidence type="ECO:0000313" key="3">
    <source>
        <dbReference type="Proteomes" id="UP001620626"/>
    </source>
</evidence>
<dbReference type="EMBL" id="JBICBT010000362">
    <property type="protein sequence ID" value="KAL3116010.1"/>
    <property type="molecule type" value="Genomic_DNA"/>
</dbReference>
<sequence length="129" mass="14874">MVVVLSALSSGTFPPHFSLRWHSLSFLLVFILLAVCFSTDFTNCQSVPSLMAFDPTKFRRLLPIREFLSDDQLAFERAIRQPAGGVKWMRFGKRTPQGKWMRFGKRKMAIEGGKWVRFGKRAEEMQGEE</sequence>
<reference evidence="2 3" key="1">
    <citation type="submission" date="2024-10" db="EMBL/GenBank/DDBJ databases">
        <authorList>
            <person name="Kim D."/>
        </authorList>
    </citation>
    <scope>NUCLEOTIDE SEQUENCE [LARGE SCALE GENOMIC DNA]</scope>
    <source>
        <strain evidence="2">BH-2024</strain>
    </source>
</reference>
<organism evidence="2 3">
    <name type="scientific">Heterodera trifolii</name>
    <dbReference type="NCBI Taxonomy" id="157864"/>
    <lineage>
        <taxon>Eukaryota</taxon>
        <taxon>Metazoa</taxon>
        <taxon>Ecdysozoa</taxon>
        <taxon>Nematoda</taxon>
        <taxon>Chromadorea</taxon>
        <taxon>Rhabditida</taxon>
        <taxon>Tylenchina</taxon>
        <taxon>Tylenchomorpha</taxon>
        <taxon>Tylenchoidea</taxon>
        <taxon>Heteroderidae</taxon>
        <taxon>Heteroderinae</taxon>
        <taxon>Heterodera</taxon>
    </lineage>
</organism>